<dbReference type="OrthoDB" id="4338931at2"/>
<dbReference type="EMBL" id="BJND01000016">
    <property type="protein sequence ID" value="GEC04421.1"/>
    <property type="molecule type" value="Genomic_DNA"/>
</dbReference>
<name>A0A4Y3VFL5_9ACTN</name>
<protein>
    <submittedName>
        <fullName evidence="1">Uncharacterized protein</fullName>
    </submittedName>
</protein>
<keyword evidence="2" id="KW-1185">Reference proteome</keyword>
<dbReference type="RefSeq" id="WP_141309201.1">
    <property type="nucleotide sequence ID" value="NZ_BJND01000016.1"/>
</dbReference>
<evidence type="ECO:0000313" key="2">
    <source>
        <dbReference type="Proteomes" id="UP000317881"/>
    </source>
</evidence>
<accession>A0A4Y3VFL5</accession>
<organism evidence="1 2">
    <name type="scientific">Streptomyces spinoverrucosus</name>
    <dbReference type="NCBI Taxonomy" id="284043"/>
    <lineage>
        <taxon>Bacteria</taxon>
        <taxon>Bacillati</taxon>
        <taxon>Actinomycetota</taxon>
        <taxon>Actinomycetes</taxon>
        <taxon>Kitasatosporales</taxon>
        <taxon>Streptomycetaceae</taxon>
        <taxon>Streptomyces</taxon>
    </lineage>
</organism>
<evidence type="ECO:0000313" key="1">
    <source>
        <dbReference type="EMBL" id="GEC04421.1"/>
    </source>
</evidence>
<proteinExistence type="predicted"/>
<comment type="caution">
    <text evidence="1">The sequence shown here is derived from an EMBL/GenBank/DDBJ whole genome shotgun (WGS) entry which is preliminary data.</text>
</comment>
<sequence length="204" mass="22535">MQWGSHRGRRIILSDGLDETDVDECAALMNAEKVRETVASVEIGLSREVTWRVVNDYYLHYGKEHPFGIGFVFASGPEESQVAELTEMLSDYFEPPSDEEILAAVDSSHVVNSGDLVDAKRRALVRLGVGAPSDAEPRFLEKIAEAMHSEDERVREGGLWAAAHALWPQLLPDIESMSQGEVNPVLRDQASALAGYMRQEGITP</sequence>
<dbReference type="Proteomes" id="UP000317881">
    <property type="component" value="Unassembled WGS sequence"/>
</dbReference>
<reference evidence="1 2" key="1">
    <citation type="submission" date="2019-06" db="EMBL/GenBank/DDBJ databases">
        <title>Whole genome shotgun sequence of Streptomyces spinoverrucosus NBRC 14228.</title>
        <authorList>
            <person name="Hosoyama A."/>
            <person name="Uohara A."/>
            <person name="Ohji S."/>
            <person name="Ichikawa N."/>
        </authorList>
    </citation>
    <scope>NUCLEOTIDE SEQUENCE [LARGE SCALE GENOMIC DNA]</scope>
    <source>
        <strain evidence="1 2">NBRC 14228</strain>
    </source>
</reference>
<dbReference type="AlphaFoldDB" id="A0A4Y3VFL5"/>
<gene>
    <name evidence="1" type="ORF">SSP24_20760</name>
</gene>